<dbReference type="Gene3D" id="3.40.50.150">
    <property type="entry name" value="Vaccinia Virus protein VP39"/>
    <property type="match status" value="1"/>
</dbReference>
<dbReference type="EMBL" id="MU864999">
    <property type="protein sequence ID" value="KAK4461021.1"/>
    <property type="molecule type" value="Genomic_DNA"/>
</dbReference>
<dbReference type="GO" id="GO:0006633">
    <property type="term" value="P:fatty acid biosynthetic process"/>
    <property type="evidence" value="ECO:0007669"/>
    <property type="project" value="InterPro"/>
</dbReference>
<evidence type="ECO:0000313" key="14">
    <source>
        <dbReference type="Proteomes" id="UP001321749"/>
    </source>
</evidence>
<accession>A0AAV9HJL9</accession>
<dbReference type="Pfam" id="PF08659">
    <property type="entry name" value="KR"/>
    <property type="match status" value="1"/>
</dbReference>
<dbReference type="PROSITE" id="PS00012">
    <property type="entry name" value="PHOSPHOPANTETHEINE"/>
    <property type="match status" value="1"/>
</dbReference>
<dbReference type="SUPFAM" id="SSF53335">
    <property type="entry name" value="S-adenosyl-L-methionine-dependent methyltransferases"/>
    <property type="match status" value="1"/>
</dbReference>
<dbReference type="Pfam" id="PF13602">
    <property type="entry name" value="ADH_zinc_N_2"/>
    <property type="match status" value="1"/>
</dbReference>
<dbReference type="InterPro" id="IPR036291">
    <property type="entry name" value="NAD(P)-bd_dom_sf"/>
</dbReference>
<dbReference type="CDD" id="cd05195">
    <property type="entry name" value="enoyl_red"/>
    <property type="match status" value="1"/>
</dbReference>
<dbReference type="InterPro" id="IPR042104">
    <property type="entry name" value="PKS_dehydratase_sf"/>
</dbReference>
<evidence type="ECO:0000256" key="4">
    <source>
        <dbReference type="ARBA" id="ARBA00022857"/>
    </source>
</evidence>
<dbReference type="InterPro" id="IPR014043">
    <property type="entry name" value="Acyl_transferase_dom"/>
</dbReference>
<dbReference type="Gene3D" id="3.40.366.10">
    <property type="entry name" value="Malonyl-Coenzyme A Acyl Carrier Protein, domain 2"/>
    <property type="match status" value="1"/>
</dbReference>
<dbReference type="InterPro" id="IPR001227">
    <property type="entry name" value="Ac_transferase_dom_sf"/>
</dbReference>
<dbReference type="InterPro" id="IPR049551">
    <property type="entry name" value="PKS_DH_C"/>
</dbReference>
<evidence type="ECO:0000256" key="3">
    <source>
        <dbReference type="ARBA" id="ARBA00022679"/>
    </source>
</evidence>
<dbReference type="SUPFAM" id="SSF55048">
    <property type="entry name" value="Probable ACP-binding domain of malonyl-CoA ACP transacylase"/>
    <property type="match status" value="1"/>
</dbReference>
<feature type="domain" description="PKS/mFAS DH" evidence="12">
    <location>
        <begin position="993"/>
        <end position="1324"/>
    </location>
</feature>
<feature type="region of interest" description="N-terminal hotdog fold" evidence="8">
    <location>
        <begin position="993"/>
        <end position="1140"/>
    </location>
</feature>
<evidence type="ECO:0000256" key="1">
    <source>
        <dbReference type="ARBA" id="ARBA00022450"/>
    </source>
</evidence>
<feature type="region of interest" description="Disordered" evidence="9">
    <location>
        <begin position="1"/>
        <end position="34"/>
    </location>
</feature>
<feature type="active site" description="Proton acceptor; for dehydratase activity" evidence="8">
    <location>
        <position position="1025"/>
    </location>
</feature>
<dbReference type="InterPro" id="IPR050091">
    <property type="entry name" value="PKS_NRPS_Biosynth_Enz"/>
</dbReference>
<dbReference type="InterPro" id="IPR016035">
    <property type="entry name" value="Acyl_Trfase/lysoPLipase"/>
</dbReference>
<dbReference type="InterPro" id="IPR020843">
    <property type="entry name" value="ER"/>
</dbReference>
<dbReference type="Pfam" id="PF00698">
    <property type="entry name" value="Acyl_transf_1"/>
    <property type="match status" value="1"/>
</dbReference>
<dbReference type="SMART" id="SM00823">
    <property type="entry name" value="PKS_PP"/>
    <property type="match status" value="1"/>
</dbReference>
<dbReference type="InterPro" id="IPR016036">
    <property type="entry name" value="Malonyl_transacylase_ACP-bd"/>
</dbReference>
<dbReference type="SMART" id="SM00827">
    <property type="entry name" value="PKS_AT"/>
    <property type="match status" value="1"/>
</dbReference>
<keyword evidence="14" id="KW-1185">Reference proteome</keyword>
<dbReference type="InterPro" id="IPR013968">
    <property type="entry name" value="PKS_KR"/>
</dbReference>
<dbReference type="CDD" id="cd02440">
    <property type="entry name" value="AdoMet_MTases"/>
    <property type="match status" value="1"/>
</dbReference>
<dbReference type="Pfam" id="PF23297">
    <property type="entry name" value="ACP_SdgA_C"/>
    <property type="match status" value="1"/>
</dbReference>
<dbReference type="InterPro" id="IPR014031">
    <property type="entry name" value="Ketoacyl_synth_C"/>
</dbReference>
<name>A0AAV9HJL9_9PEZI</name>
<dbReference type="Pfam" id="PF08242">
    <property type="entry name" value="Methyltransf_12"/>
    <property type="match status" value="1"/>
</dbReference>
<dbReference type="InterPro" id="IPR049552">
    <property type="entry name" value="PKS_DH_N"/>
</dbReference>
<dbReference type="SMART" id="SM00826">
    <property type="entry name" value="PKS_DH"/>
    <property type="match status" value="1"/>
</dbReference>
<dbReference type="Gene3D" id="3.40.50.720">
    <property type="entry name" value="NAD(P)-binding Rossmann-like Domain"/>
    <property type="match status" value="2"/>
</dbReference>
<evidence type="ECO:0000256" key="5">
    <source>
        <dbReference type="ARBA" id="ARBA00023002"/>
    </source>
</evidence>
<dbReference type="InterPro" id="IPR013154">
    <property type="entry name" value="ADH-like_N"/>
</dbReference>
<dbReference type="InterPro" id="IPR057326">
    <property type="entry name" value="KR_dom"/>
</dbReference>
<proteinExistence type="predicted"/>
<dbReference type="GO" id="GO:0004312">
    <property type="term" value="F:fatty acid synthase activity"/>
    <property type="evidence" value="ECO:0007669"/>
    <property type="project" value="TreeGrafter"/>
</dbReference>
<dbReference type="InterPro" id="IPR006162">
    <property type="entry name" value="Ppantetheine_attach_site"/>
</dbReference>
<dbReference type="InterPro" id="IPR009081">
    <property type="entry name" value="PP-bd_ACP"/>
</dbReference>
<dbReference type="Gene3D" id="3.40.47.10">
    <property type="match status" value="1"/>
</dbReference>
<sequence>MAARKSYDDAGCSAKSSPGVTPAMTPLSTLSSNATSVDNQDLMDQSQSPADGPVEPIAIIGMSCRLPGTATDISSLWNMLVSGGSAWTPGPGKRFNMSAFCDPTGTKPGTTNVGGGHWLKEDVAAFDAAFFGINPVEAVAMDPQHRLLLEVAYEAFENAGLSTEFLSGSNTGVFVGQWSSDYHEIQIRDTERNPQYLITGTGPALTSGRISYQFNLKGPCFTVDTGCSSSTVALHQAILSLRAGETAQCFVGGANLVLDPQRLSYQSRLKMLSNEGRSFPFDSRATGYGRGEGFTGVVLKPLSSALKDGDQIRAVIRNSVLNQNGRTAGITAPNESAQREAILRAYRQAKLPLYADYVEAHGTGTKAGDPVEAGAIASVLGRNRERGQELPIGSIKGNIGHTEGSAGLAGLIKAVLMLENGIIPPQVNYSEPNPEIHLDHLKLRIPKELERQDLRRISVNSFGYGGTNAHVIVDSATNLQLRAPSPEISQRGRGLHVFVLTAASSSSLRSMCKRLANYLINKQRSISDTDRDVLLSRLAYTLSRRTLFDHRIALVAGSIEDLVSKLLAESATQTLPITSADAQSDRTVNNRTLFVFSGQGAQYPEMGRSMLQQHPTFLKSLQRANSLFSQLGCSWDLITELGRPAAESRINEPAFAQPISTAIQLALVDLLAERGVLPYAAVGHSSGEIAAAYAAGILSFEDSAAAAYYRGLFTGELFNKPDAGLGAMLAVGDSPEEVEKHIANLGSDVHGSRMRIACFNSPSSVTVSGDEAAIDRLKTYLDEKATFNRKLLTGGVAYHSHHMEPIADSYAKALEGLLPNRCSAPHVRMISSVTGQSIDEATLLDGRYWVRNLLSPVLFSQAIKSMLEQEPTIDTIVELGPHAQLEGPIKQILKSVPSSHVKVGYTSTLKRKEDAQESFLKCLGFLYIQGHRQVSLDTLNEISEQDGNHQKSCSISSPSLLVDVPPYPFDHERTFWHETRLSKDYRNRPHLPHELLGSLSLDVNPFEPRWRKFLSVKETPWLKHHVVQDQILLPATGFLTMVIQAALQDALAQAVSSTQGSRRGEKASVSAISLRNVSIGKALVLSEDEDREVSLSLRPQPRTARESSDVWNEFRIFSVASDGLWTEHCRGLVHVERESVEGENGKSSRWWLQDNAFDALAARCVIDYAPRTFYRIASESAGLSWDSSFKNMSAIQVDRDMRVSLSTSRVPDVVNSNTGGVGDIIHPGLFDTALLHGTCFLTFQGQKGIEKSAAVPTFIKELRLANKPITTSNTEELLSVTEITEDATAPYDVAIRRKDGLNAGEMILQARGIRISELPRGASTSEKRKELCRSAEWVTYMDSPLTLRHRDQLCKSSVPPASIADVNKALEALTLHHVQRTLRQVSPSDIPEGSYFHHMYKWMESVADESYDQSLISESTLGADVLGEAIIRLGPHLHDVLTEKIVPLSILTQDKLLSRIYAEQRSARCYAQMAAWAKELGRFSPGLRILEIGAGTGSTTAPILEAMGEYVGRYDFTDVSTGFFEGAKHRLGSLANGRVEYKVFDAERDPIEQGFEPESYDLVIASNVIHATRRIDDTLRRVRALLRPGGRFMLLEITNHKVFYNIIFGVFEGWWAGYDEGRKMSPLQTTAQWVSRLHNAGFVSDDQSLFTDFDENEGGTTSVFVSQAPNSSPATEARRPTPPISLLFASPAQKSNALDDIPSFQSRLDMDVAVSAHHVAETSPGNNIVVILPEIAYLLGDGVEDDVWSSFKNWLLSARAVVFVDALLVGEDRTRPSAGMWTGFIRCLRLEHPDIRFLTLQLQQSANPDESSVLGRAAAAFSTLLAQPTFDLDTKEEVEDEFAEKDGQLFVSRLMSFSEMNYDIQRNSQQADPEMTPFITPGRTMKAELGVPGLLETLRWRDDLDAPPLSSLGPDDVRIELKAASINFKDVLIAAGQLEGITEMRNDCAGVVVEVGVNMQSRFQPGDRVCALYSRSYTNYPVVHGDCVHLVPESMPFSEAAALPVVWTTVYYSLVELGRLKRGDKVLIHSAAGAVGQAAVILSQYIGAEVFATVGGEAKRELLQTRYGIPSDHIFSSRNPDFFENIRRVTNNYGVDVVLNSLSGEMFRLSCDLVAPFGRFVEIGRKDLMDDVLMPTKFLLRNVTFAYVDFGAVMEQNKPLAGRLLTSVVELAAAGSIRPVTITTMSISEIESAFRLIQAGKHMGKLILTVDEGQMVRAIPSAPDRVKLREDATYIIAGGLGGLGRALVSWLADCGAKNIMTLSRSGANDARSAEVVHQMGLKGVKMVAKSCDISSESQVAEVLQEIDSGLLPPVRGIIQSAMVLRDSMFQNMTAQEWNQALAPKVRGTINLNNVFGRSGNLDFLIMLSSAVVLSGNFGQSNYAAACAFQDTLARRELQLGDHFYSINVGPVMEAGYVRENPEAAELLKRSGVEMMSLTDLLSVVNSALTQNRDSSLPKRDNRCITGIPPPNDKNASWLRQKRFLHLQQYQTVVQKTRTGDSVANVGVLLGAAQRFEDAVDIICHQILQQLGKLIATPAAMLSATRSLDSYGVDSLVLVELRNWIGATLQATVQVMTLRGARSIKELARIVAKGSRLVDLEAA</sequence>
<dbReference type="InterPro" id="IPR013217">
    <property type="entry name" value="Methyltransf_12"/>
</dbReference>
<dbReference type="SUPFAM" id="SSF53901">
    <property type="entry name" value="Thiolase-like"/>
    <property type="match status" value="1"/>
</dbReference>
<keyword evidence="2" id="KW-0597">Phosphoprotein</keyword>
<dbReference type="FunFam" id="3.40.50.720:FF:000209">
    <property type="entry name" value="Polyketide synthase Pks12"/>
    <property type="match status" value="1"/>
</dbReference>
<dbReference type="GO" id="GO:0044550">
    <property type="term" value="P:secondary metabolite biosynthetic process"/>
    <property type="evidence" value="ECO:0007669"/>
    <property type="project" value="TreeGrafter"/>
</dbReference>
<keyword evidence="3" id="KW-0808">Transferase</keyword>
<dbReference type="InterPro" id="IPR011032">
    <property type="entry name" value="GroES-like_sf"/>
</dbReference>
<dbReference type="PROSITE" id="PS52004">
    <property type="entry name" value="KS3_2"/>
    <property type="match status" value="1"/>
</dbReference>
<evidence type="ECO:0000259" key="12">
    <source>
        <dbReference type="PROSITE" id="PS52019"/>
    </source>
</evidence>
<organism evidence="13 14">
    <name type="scientific">Cladorrhinum samala</name>
    <dbReference type="NCBI Taxonomy" id="585594"/>
    <lineage>
        <taxon>Eukaryota</taxon>
        <taxon>Fungi</taxon>
        <taxon>Dikarya</taxon>
        <taxon>Ascomycota</taxon>
        <taxon>Pezizomycotina</taxon>
        <taxon>Sordariomycetes</taxon>
        <taxon>Sordariomycetidae</taxon>
        <taxon>Sordariales</taxon>
        <taxon>Podosporaceae</taxon>
        <taxon>Cladorrhinum</taxon>
    </lineage>
</organism>
<dbReference type="GO" id="GO:0004315">
    <property type="term" value="F:3-oxoacyl-[acyl-carrier-protein] synthase activity"/>
    <property type="evidence" value="ECO:0007669"/>
    <property type="project" value="InterPro"/>
</dbReference>
<feature type="domain" description="Ketosynthase family 3 (KS3)" evidence="11">
    <location>
        <begin position="54"/>
        <end position="475"/>
    </location>
</feature>
<keyword evidence="7" id="KW-0012">Acyltransferase</keyword>
<dbReference type="GO" id="GO:1901336">
    <property type="term" value="P:lactone biosynthetic process"/>
    <property type="evidence" value="ECO:0007669"/>
    <property type="project" value="UniProtKB-ARBA"/>
</dbReference>
<feature type="region of interest" description="C-terminal hotdog fold" evidence="8">
    <location>
        <begin position="1165"/>
        <end position="1324"/>
    </location>
</feature>
<dbReference type="SUPFAM" id="SSF47336">
    <property type="entry name" value="ACP-like"/>
    <property type="match status" value="1"/>
</dbReference>
<dbReference type="Gene3D" id="3.10.129.110">
    <property type="entry name" value="Polyketide synthase dehydratase"/>
    <property type="match status" value="1"/>
</dbReference>
<dbReference type="SMART" id="SM00825">
    <property type="entry name" value="PKS_KS"/>
    <property type="match status" value="1"/>
</dbReference>
<evidence type="ECO:0000256" key="8">
    <source>
        <dbReference type="PROSITE-ProRule" id="PRU01363"/>
    </source>
</evidence>
<dbReference type="CDD" id="cd00833">
    <property type="entry name" value="PKS"/>
    <property type="match status" value="1"/>
</dbReference>
<dbReference type="InterPro" id="IPR036736">
    <property type="entry name" value="ACP-like_sf"/>
</dbReference>
<dbReference type="InterPro" id="IPR032821">
    <property type="entry name" value="PKS_assoc"/>
</dbReference>
<dbReference type="PROSITE" id="PS00606">
    <property type="entry name" value="KS3_1"/>
    <property type="match status" value="1"/>
</dbReference>
<protein>
    <submittedName>
        <fullName evidence="13">Polyketide synthase</fullName>
    </submittedName>
</protein>
<keyword evidence="1" id="KW-0596">Phosphopantetheine</keyword>
<dbReference type="InterPro" id="IPR018201">
    <property type="entry name" value="Ketoacyl_synth_AS"/>
</dbReference>
<dbReference type="PROSITE" id="PS50075">
    <property type="entry name" value="CARRIER"/>
    <property type="match status" value="1"/>
</dbReference>
<evidence type="ECO:0000259" key="11">
    <source>
        <dbReference type="PROSITE" id="PS52004"/>
    </source>
</evidence>
<dbReference type="SMART" id="SM00822">
    <property type="entry name" value="PKS_KR"/>
    <property type="match status" value="1"/>
</dbReference>
<dbReference type="PANTHER" id="PTHR43775:SF29">
    <property type="entry name" value="ASPERFURANONE POLYKETIDE SYNTHASE AFOG-RELATED"/>
    <property type="match status" value="1"/>
</dbReference>
<comment type="caution">
    <text evidence="13">The sequence shown here is derived from an EMBL/GenBank/DDBJ whole genome shotgun (WGS) entry which is preliminary data.</text>
</comment>
<reference evidence="13" key="1">
    <citation type="journal article" date="2023" name="Mol. Phylogenet. Evol.">
        <title>Genome-scale phylogeny and comparative genomics of the fungal order Sordariales.</title>
        <authorList>
            <person name="Hensen N."/>
            <person name="Bonometti L."/>
            <person name="Westerberg I."/>
            <person name="Brannstrom I.O."/>
            <person name="Guillou S."/>
            <person name="Cros-Aarteil S."/>
            <person name="Calhoun S."/>
            <person name="Haridas S."/>
            <person name="Kuo A."/>
            <person name="Mondo S."/>
            <person name="Pangilinan J."/>
            <person name="Riley R."/>
            <person name="LaButti K."/>
            <person name="Andreopoulos B."/>
            <person name="Lipzen A."/>
            <person name="Chen C."/>
            <person name="Yan M."/>
            <person name="Daum C."/>
            <person name="Ng V."/>
            <person name="Clum A."/>
            <person name="Steindorff A."/>
            <person name="Ohm R.A."/>
            <person name="Martin F."/>
            <person name="Silar P."/>
            <person name="Natvig D.O."/>
            <person name="Lalanne C."/>
            <person name="Gautier V."/>
            <person name="Ament-Velasquez S.L."/>
            <person name="Kruys A."/>
            <person name="Hutchinson M.I."/>
            <person name="Powell A.J."/>
            <person name="Barry K."/>
            <person name="Miller A.N."/>
            <person name="Grigoriev I.V."/>
            <person name="Debuchy R."/>
            <person name="Gladieux P."/>
            <person name="Hiltunen Thoren M."/>
            <person name="Johannesson H."/>
        </authorList>
    </citation>
    <scope>NUCLEOTIDE SEQUENCE</scope>
    <source>
        <strain evidence="13">PSN324</strain>
    </source>
</reference>
<evidence type="ECO:0000256" key="7">
    <source>
        <dbReference type="ARBA" id="ARBA00023315"/>
    </source>
</evidence>
<dbReference type="SUPFAM" id="SSF52151">
    <property type="entry name" value="FabD/lysophospholipase-like"/>
    <property type="match status" value="1"/>
</dbReference>
<evidence type="ECO:0000256" key="9">
    <source>
        <dbReference type="SAM" id="MobiDB-lite"/>
    </source>
</evidence>
<dbReference type="SUPFAM" id="SSF51735">
    <property type="entry name" value="NAD(P)-binding Rossmann-fold domains"/>
    <property type="match status" value="2"/>
</dbReference>
<dbReference type="SMART" id="SM00829">
    <property type="entry name" value="PKS_ER"/>
    <property type="match status" value="1"/>
</dbReference>
<dbReference type="InterPro" id="IPR020841">
    <property type="entry name" value="PKS_Beta-ketoAc_synthase_dom"/>
</dbReference>
<dbReference type="GO" id="GO:0031177">
    <property type="term" value="F:phosphopantetheine binding"/>
    <property type="evidence" value="ECO:0007669"/>
    <property type="project" value="InterPro"/>
</dbReference>
<evidence type="ECO:0000256" key="6">
    <source>
        <dbReference type="ARBA" id="ARBA00023268"/>
    </source>
</evidence>
<dbReference type="Pfam" id="PF16197">
    <property type="entry name" value="KAsynt_C_assoc"/>
    <property type="match status" value="1"/>
</dbReference>
<evidence type="ECO:0000259" key="10">
    <source>
        <dbReference type="PROSITE" id="PS50075"/>
    </source>
</evidence>
<dbReference type="Pfam" id="PF00109">
    <property type="entry name" value="ketoacyl-synt"/>
    <property type="match status" value="1"/>
</dbReference>
<dbReference type="Gene3D" id="1.10.1200.10">
    <property type="entry name" value="ACP-like"/>
    <property type="match status" value="1"/>
</dbReference>
<dbReference type="InterPro" id="IPR020806">
    <property type="entry name" value="PKS_PP-bd"/>
</dbReference>
<keyword evidence="4" id="KW-0521">NADP</keyword>
<feature type="active site" description="Proton donor; for dehydratase activity" evidence="8">
    <location>
        <position position="1231"/>
    </location>
</feature>
<evidence type="ECO:0000256" key="2">
    <source>
        <dbReference type="ARBA" id="ARBA00022553"/>
    </source>
</evidence>
<dbReference type="InterPro" id="IPR014030">
    <property type="entry name" value="Ketoacyl_synth_N"/>
</dbReference>
<dbReference type="Gene3D" id="3.30.70.3290">
    <property type="match status" value="1"/>
</dbReference>
<dbReference type="Pfam" id="PF21089">
    <property type="entry name" value="PKS_DH_N"/>
    <property type="match status" value="1"/>
</dbReference>
<keyword evidence="6" id="KW-0511">Multifunctional enzyme</keyword>
<dbReference type="Proteomes" id="UP001321749">
    <property type="component" value="Unassembled WGS sequence"/>
</dbReference>
<dbReference type="InterPro" id="IPR049900">
    <property type="entry name" value="PKS_mFAS_DH"/>
</dbReference>
<keyword evidence="5" id="KW-0560">Oxidoreductase</keyword>
<dbReference type="InterPro" id="IPR020807">
    <property type="entry name" value="PKS_DH"/>
</dbReference>
<dbReference type="Gene3D" id="3.90.180.10">
    <property type="entry name" value="Medium-chain alcohol dehydrogenases, catalytic domain"/>
    <property type="match status" value="1"/>
</dbReference>
<dbReference type="Pfam" id="PF14765">
    <property type="entry name" value="PS-DH"/>
    <property type="match status" value="1"/>
</dbReference>
<dbReference type="PANTHER" id="PTHR43775">
    <property type="entry name" value="FATTY ACID SYNTHASE"/>
    <property type="match status" value="1"/>
</dbReference>
<dbReference type="SUPFAM" id="SSF50129">
    <property type="entry name" value="GroES-like"/>
    <property type="match status" value="1"/>
</dbReference>
<dbReference type="InterPro" id="IPR029063">
    <property type="entry name" value="SAM-dependent_MTases_sf"/>
</dbReference>
<dbReference type="GO" id="GO:0016491">
    <property type="term" value="F:oxidoreductase activity"/>
    <property type="evidence" value="ECO:0007669"/>
    <property type="project" value="UniProtKB-KW"/>
</dbReference>
<dbReference type="InterPro" id="IPR016039">
    <property type="entry name" value="Thiolase-like"/>
</dbReference>
<dbReference type="Pfam" id="PF08240">
    <property type="entry name" value="ADH_N"/>
    <property type="match status" value="1"/>
</dbReference>
<evidence type="ECO:0000313" key="13">
    <source>
        <dbReference type="EMBL" id="KAK4461021.1"/>
    </source>
</evidence>
<dbReference type="PROSITE" id="PS52019">
    <property type="entry name" value="PKS_MFAS_DH"/>
    <property type="match status" value="1"/>
</dbReference>
<gene>
    <name evidence="13" type="ORF">QBC42DRAFT_347542</name>
</gene>
<reference evidence="13" key="2">
    <citation type="submission" date="2023-06" db="EMBL/GenBank/DDBJ databases">
        <authorList>
            <consortium name="Lawrence Berkeley National Laboratory"/>
            <person name="Mondo S.J."/>
            <person name="Hensen N."/>
            <person name="Bonometti L."/>
            <person name="Westerberg I."/>
            <person name="Brannstrom I.O."/>
            <person name="Guillou S."/>
            <person name="Cros-Aarteil S."/>
            <person name="Calhoun S."/>
            <person name="Haridas S."/>
            <person name="Kuo A."/>
            <person name="Pangilinan J."/>
            <person name="Riley R."/>
            <person name="Labutti K."/>
            <person name="Andreopoulos B."/>
            <person name="Lipzen A."/>
            <person name="Chen C."/>
            <person name="Yanf M."/>
            <person name="Daum C."/>
            <person name="Ng V."/>
            <person name="Clum A."/>
            <person name="Steindorff A."/>
            <person name="Ohm R."/>
            <person name="Martin F."/>
            <person name="Silar P."/>
            <person name="Natvig D."/>
            <person name="Lalanne C."/>
            <person name="Gautier V."/>
            <person name="Ament-Velasquez S.L."/>
            <person name="Kruys A."/>
            <person name="Hutchinson M.I."/>
            <person name="Powell A.J."/>
            <person name="Barry K."/>
            <person name="Miller A.N."/>
            <person name="Grigoriev I.V."/>
            <person name="Debuchy R."/>
            <person name="Gladieux P."/>
            <person name="Thoren M.H."/>
            <person name="Johannesson H."/>
        </authorList>
    </citation>
    <scope>NUCLEOTIDE SEQUENCE</scope>
    <source>
        <strain evidence="13">PSN324</strain>
    </source>
</reference>
<dbReference type="Pfam" id="PF02801">
    <property type="entry name" value="Ketoacyl-synt_C"/>
    <property type="match status" value="1"/>
</dbReference>
<feature type="domain" description="Carrier" evidence="10">
    <location>
        <begin position="2516"/>
        <end position="2594"/>
    </location>
</feature>